<dbReference type="PROSITE" id="PS00107">
    <property type="entry name" value="PROTEIN_KINASE_ATP"/>
    <property type="match status" value="1"/>
</dbReference>
<keyword evidence="3" id="KW-0597">Phosphoprotein</keyword>
<dbReference type="CDD" id="cd14003">
    <property type="entry name" value="STKc_AMPK-like"/>
    <property type="match status" value="1"/>
</dbReference>
<evidence type="ECO:0000256" key="11">
    <source>
        <dbReference type="SAM" id="MobiDB-lite"/>
    </source>
</evidence>
<dbReference type="GO" id="GO:0004674">
    <property type="term" value="F:protein serine/threonine kinase activity"/>
    <property type="evidence" value="ECO:0007669"/>
    <property type="project" value="UniProtKB-KW"/>
</dbReference>
<dbReference type="Pfam" id="PF00069">
    <property type="entry name" value="Pkinase"/>
    <property type="match status" value="1"/>
</dbReference>
<reference evidence="14" key="1">
    <citation type="submission" date="2021-01" db="EMBL/GenBank/DDBJ databases">
        <authorList>
            <consortium name="Genoscope - CEA"/>
            <person name="William W."/>
        </authorList>
    </citation>
    <scope>NUCLEOTIDE SEQUENCE</scope>
</reference>
<dbReference type="Proteomes" id="UP000688137">
    <property type="component" value="Unassembled WGS sequence"/>
</dbReference>
<keyword evidence="6" id="KW-0418">Kinase</keyword>
<name>A0A8S1N3M9_PARPR</name>
<sequence length="649" mass="76913">MQKISVDISLDIYNKVFLSDLYFFIQFLQYFFNDQQFINQHFYTKIHICLLKSSQLGSTLLTLLFHIIDAVKLIIIQFIMEEEGYKQVQNYILQRTLGQGTFGKVKLGYHTIADEHVAIKILEKSRIENQCDLIRVQREISILRKVCHPNVIKLYEILESESCVYLVMEYVKGGELYEYIIKKKYLPENIAVRYFQQLVFATEYLHSQNITHRDLKPENLLLDENRQLKIADFGLSFISETKGEYLKTACGSPCYAAPEMLVGKTYEGTKSDIWSCGIILFAMLCGYLPFEHENTQQLYELIKNSDFEKPEHISKNALDLLNKILVKDPNKRYNFDQIKQHPFFQLHSSIPQKNLSLNDQNIIQKMIEMGYQQNQIIIQLQQNKHNTLTTIYYLLQKKYNQPHRQSFFQNIQNIGNLKLDINQKRFTIAKFQPSQQGSPILDKIEKIKKSIRSRLDNSPYLKTQISQRFKKINLSVQSKRVSVQIENQRQKTNSVQEKHYEYPCIFTSNNSDQKQQQQIEQTKSRIQSRKNSKNQAPYKNMQRRNIEQVIKTDFNEEYQNNQKVIYAQVRQRNKTQPHKNDDGQKYFDKTSKLNISHQMVEKTPQHSPYINMNFSNHRQLFKQIYNGNLYDFMKKKRDLKTQKVINDQP</sequence>
<evidence type="ECO:0000313" key="15">
    <source>
        <dbReference type="Proteomes" id="UP000688137"/>
    </source>
</evidence>
<dbReference type="PANTHER" id="PTHR43895">
    <property type="entry name" value="CALCIUM/CALMODULIN-DEPENDENT PROTEIN KINASE KINASE-RELATED"/>
    <property type="match status" value="1"/>
</dbReference>
<evidence type="ECO:0000259" key="13">
    <source>
        <dbReference type="PROSITE" id="PS50030"/>
    </source>
</evidence>
<keyword evidence="4" id="KW-0808">Transferase</keyword>
<feature type="binding site" evidence="10">
    <location>
        <position position="120"/>
    </location>
    <ligand>
        <name>ATP</name>
        <dbReference type="ChEBI" id="CHEBI:30616"/>
    </ligand>
</feature>
<dbReference type="EC" id="2.7.11.1" evidence="1"/>
<comment type="catalytic activity">
    <reaction evidence="9">
        <text>L-seryl-[protein] + ATP = O-phospho-L-seryl-[protein] + ADP + H(+)</text>
        <dbReference type="Rhea" id="RHEA:17989"/>
        <dbReference type="Rhea" id="RHEA-COMP:9863"/>
        <dbReference type="Rhea" id="RHEA-COMP:11604"/>
        <dbReference type="ChEBI" id="CHEBI:15378"/>
        <dbReference type="ChEBI" id="CHEBI:29999"/>
        <dbReference type="ChEBI" id="CHEBI:30616"/>
        <dbReference type="ChEBI" id="CHEBI:83421"/>
        <dbReference type="ChEBI" id="CHEBI:456216"/>
        <dbReference type="EC" id="2.7.11.1"/>
    </reaction>
</comment>
<comment type="catalytic activity">
    <reaction evidence="8">
        <text>L-threonyl-[protein] + ATP = O-phospho-L-threonyl-[protein] + ADP + H(+)</text>
        <dbReference type="Rhea" id="RHEA:46608"/>
        <dbReference type="Rhea" id="RHEA-COMP:11060"/>
        <dbReference type="Rhea" id="RHEA-COMP:11605"/>
        <dbReference type="ChEBI" id="CHEBI:15378"/>
        <dbReference type="ChEBI" id="CHEBI:30013"/>
        <dbReference type="ChEBI" id="CHEBI:30616"/>
        <dbReference type="ChEBI" id="CHEBI:61977"/>
        <dbReference type="ChEBI" id="CHEBI:456216"/>
        <dbReference type="EC" id="2.7.11.1"/>
    </reaction>
</comment>
<feature type="region of interest" description="Disordered" evidence="11">
    <location>
        <begin position="507"/>
        <end position="541"/>
    </location>
</feature>
<keyword evidence="5 10" id="KW-0547">Nucleotide-binding</keyword>
<dbReference type="PROSITE" id="PS50030">
    <property type="entry name" value="UBA"/>
    <property type="match status" value="1"/>
</dbReference>
<dbReference type="InterPro" id="IPR008271">
    <property type="entry name" value="Ser/Thr_kinase_AS"/>
</dbReference>
<dbReference type="PROSITE" id="PS50011">
    <property type="entry name" value="PROTEIN_KINASE_DOM"/>
    <property type="match status" value="1"/>
</dbReference>
<protein>
    <recommendedName>
        <fullName evidence="1">non-specific serine/threonine protein kinase</fullName>
        <ecNumber evidence="1">2.7.11.1</ecNumber>
    </recommendedName>
</protein>
<evidence type="ECO:0000256" key="2">
    <source>
        <dbReference type="ARBA" id="ARBA00022527"/>
    </source>
</evidence>
<feature type="domain" description="Protein kinase" evidence="12">
    <location>
        <begin position="91"/>
        <end position="344"/>
    </location>
</feature>
<evidence type="ECO:0000256" key="6">
    <source>
        <dbReference type="ARBA" id="ARBA00022777"/>
    </source>
</evidence>
<evidence type="ECO:0000256" key="8">
    <source>
        <dbReference type="ARBA" id="ARBA00047899"/>
    </source>
</evidence>
<proteinExistence type="predicted"/>
<dbReference type="PROSITE" id="PS00108">
    <property type="entry name" value="PROTEIN_KINASE_ST"/>
    <property type="match status" value="1"/>
</dbReference>
<evidence type="ECO:0000256" key="4">
    <source>
        <dbReference type="ARBA" id="ARBA00022679"/>
    </source>
</evidence>
<organism evidence="14 15">
    <name type="scientific">Paramecium primaurelia</name>
    <dbReference type="NCBI Taxonomy" id="5886"/>
    <lineage>
        <taxon>Eukaryota</taxon>
        <taxon>Sar</taxon>
        <taxon>Alveolata</taxon>
        <taxon>Ciliophora</taxon>
        <taxon>Intramacronucleata</taxon>
        <taxon>Oligohymenophorea</taxon>
        <taxon>Peniculida</taxon>
        <taxon>Parameciidae</taxon>
        <taxon>Paramecium</taxon>
    </lineage>
</organism>
<evidence type="ECO:0000313" key="14">
    <source>
        <dbReference type="EMBL" id="CAD8081654.1"/>
    </source>
</evidence>
<accession>A0A8S1N3M9</accession>
<dbReference type="SMART" id="SM00220">
    <property type="entry name" value="S_TKc"/>
    <property type="match status" value="1"/>
</dbReference>
<comment type="caution">
    <text evidence="14">The sequence shown here is derived from an EMBL/GenBank/DDBJ whole genome shotgun (WGS) entry which is preliminary data.</text>
</comment>
<dbReference type="GO" id="GO:0007165">
    <property type="term" value="P:signal transduction"/>
    <property type="evidence" value="ECO:0007669"/>
    <property type="project" value="TreeGrafter"/>
</dbReference>
<dbReference type="OMA" id="QCDLIRV"/>
<dbReference type="PANTHER" id="PTHR43895:SF150">
    <property type="entry name" value="SERINE_THREONINE-PROTEIN KINASE STK11"/>
    <property type="match status" value="1"/>
</dbReference>
<gene>
    <name evidence="14" type="ORF">PPRIM_AZ9-3.1.T0660103</name>
</gene>
<evidence type="ECO:0000256" key="10">
    <source>
        <dbReference type="PROSITE-ProRule" id="PRU10141"/>
    </source>
</evidence>
<keyword evidence="15" id="KW-1185">Reference proteome</keyword>
<keyword evidence="2" id="KW-0723">Serine/threonine-protein kinase</keyword>
<dbReference type="EMBL" id="CAJJDM010000068">
    <property type="protein sequence ID" value="CAD8081654.1"/>
    <property type="molecule type" value="Genomic_DNA"/>
</dbReference>
<feature type="compositionally biased region" description="Low complexity" evidence="11">
    <location>
        <begin position="513"/>
        <end position="525"/>
    </location>
</feature>
<evidence type="ECO:0000256" key="9">
    <source>
        <dbReference type="ARBA" id="ARBA00048679"/>
    </source>
</evidence>
<dbReference type="FunFam" id="3.30.200.20:FF:000003">
    <property type="entry name" value="Non-specific serine/threonine protein kinase"/>
    <property type="match status" value="1"/>
</dbReference>
<keyword evidence="7 10" id="KW-0067">ATP-binding</keyword>
<dbReference type="GO" id="GO:0005524">
    <property type="term" value="F:ATP binding"/>
    <property type="evidence" value="ECO:0007669"/>
    <property type="project" value="UniProtKB-UniRule"/>
</dbReference>
<dbReference type="InterPro" id="IPR017441">
    <property type="entry name" value="Protein_kinase_ATP_BS"/>
</dbReference>
<dbReference type="InterPro" id="IPR015940">
    <property type="entry name" value="UBA"/>
</dbReference>
<dbReference type="AlphaFoldDB" id="A0A8S1N3M9"/>
<evidence type="ECO:0000256" key="5">
    <source>
        <dbReference type="ARBA" id="ARBA00022741"/>
    </source>
</evidence>
<dbReference type="FunFam" id="1.10.510.10:FF:000650">
    <property type="entry name" value="Serine/threonine-protein kinase ppk16"/>
    <property type="match status" value="1"/>
</dbReference>
<evidence type="ECO:0000256" key="3">
    <source>
        <dbReference type="ARBA" id="ARBA00022553"/>
    </source>
</evidence>
<evidence type="ECO:0000256" key="1">
    <source>
        <dbReference type="ARBA" id="ARBA00012513"/>
    </source>
</evidence>
<evidence type="ECO:0000256" key="7">
    <source>
        <dbReference type="ARBA" id="ARBA00022840"/>
    </source>
</evidence>
<evidence type="ECO:0000259" key="12">
    <source>
        <dbReference type="PROSITE" id="PS50011"/>
    </source>
</evidence>
<feature type="domain" description="UBA" evidence="13">
    <location>
        <begin position="356"/>
        <end position="397"/>
    </location>
</feature>
<dbReference type="InterPro" id="IPR000719">
    <property type="entry name" value="Prot_kinase_dom"/>
</dbReference>